<keyword evidence="4" id="KW-1185">Reference proteome</keyword>
<dbReference type="RefSeq" id="WP_090298515.1">
    <property type="nucleotide sequence ID" value="NZ_FNKI01000004.1"/>
</dbReference>
<name>A0A1H2YAD9_9FLAO</name>
<gene>
    <name evidence="3" type="ORF">SAMN04487892_2973</name>
</gene>
<dbReference type="Pfam" id="PF00582">
    <property type="entry name" value="Usp"/>
    <property type="match status" value="1"/>
</dbReference>
<dbReference type="InterPro" id="IPR006016">
    <property type="entry name" value="UspA"/>
</dbReference>
<dbReference type="STRING" id="1073328.SAMN05216294_3048"/>
<organism evidence="3 4">
    <name type="scientific">Flagellimonas zhangzhouensis</name>
    <dbReference type="NCBI Taxonomy" id="1073328"/>
    <lineage>
        <taxon>Bacteria</taxon>
        <taxon>Pseudomonadati</taxon>
        <taxon>Bacteroidota</taxon>
        <taxon>Flavobacteriia</taxon>
        <taxon>Flavobacteriales</taxon>
        <taxon>Flavobacteriaceae</taxon>
        <taxon>Flagellimonas</taxon>
    </lineage>
</organism>
<dbReference type="CDD" id="cd00293">
    <property type="entry name" value="USP-like"/>
    <property type="match status" value="1"/>
</dbReference>
<evidence type="ECO:0000256" key="1">
    <source>
        <dbReference type="ARBA" id="ARBA00008791"/>
    </source>
</evidence>
<dbReference type="Gene3D" id="3.40.50.12370">
    <property type="match status" value="1"/>
</dbReference>
<sequence length="283" mass="32548">MDKRVLLPSDYSENALNAIRYAMDLFQHVHCDFYILHVFQVSGYTLESMRVPEAGEPYFEAAKLKAEQGMTKLMEMIKLHPENDKHSFHSIITFNSLTEAVRHLVDQKDIDLIVMGTKGVTESKARIFGTHTVHIMEHIKDCPVIAVPNYYRFEPPKEIVFPTDFKTTFKEKEINHLREVATLYDAKINVLYLTKHDQPILNKKQESNKQLLEDILQGVDFEIHFTPASNVAKGIEDYVIDNGGDMVVFINRKHLFFGSILSNPLVKEIGYDPQVPILELNDN</sequence>
<evidence type="ECO:0000259" key="2">
    <source>
        <dbReference type="Pfam" id="PF00582"/>
    </source>
</evidence>
<evidence type="ECO:0000313" key="4">
    <source>
        <dbReference type="Proteomes" id="UP000199592"/>
    </source>
</evidence>
<accession>A0A1H2YAD9</accession>
<feature type="domain" description="UspA" evidence="2">
    <location>
        <begin position="3"/>
        <end position="148"/>
    </location>
</feature>
<dbReference type="Proteomes" id="UP000199592">
    <property type="component" value="Unassembled WGS sequence"/>
</dbReference>
<evidence type="ECO:0000313" key="3">
    <source>
        <dbReference type="EMBL" id="SDX01634.1"/>
    </source>
</evidence>
<proteinExistence type="inferred from homology"/>
<dbReference type="AlphaFoldDB" id="A0A1H2YAD9"/>
<dbReference type="PANTHER" id="PTHR46268:SF6">
    <property type="entry name" value="UNIVERSAL STRESS PROTEIN UP12"/>
    <property type="match status" value="1"/>
</dbReference>
<dbReference type="SUPFAM" id="SSF52402">
    <property type="entry name" value="Adenine nucleotide alpha hydrolases-like"/>
    <property type="match status" value="2"/>
</dbReference>
<dbReference type="OrthoDB" id="9788959at2"/>
<dbReference type="EMBL" id="FNMY01000005">
    <property type="protein sequence ID" value="SDX01634.1"/>
    <property type="molecule type" value="Genomic_DNA"/>
</dbReference>
<protein>
    <submittedName>
        <fullName evidence="3">Nucleotide-binding universal stress protein, UspA family</fullName>
    </submittedName>
</protein>
<comment type="similarity">
    <text evidence="1">Belongs to the universal stress protein A family.</text>
</comment>
<reference evidence="4" key="1">
    <citation type="submission" date="2016-10" db="EMBL/GenBank/DDBJ databases">
        <authorList>
            <person name="Varghese N."/>
            <person name="Submissions S."/>
        </authorList>
    </citation>
    <scope>NUCLEOTIDE SEQUENCE [LARGE SCALE GENOMIC DNA]</scope>
    <source>
        <strain evidence="4">DSM 25030</strain>
    </source>
</reference>
<dbReference type="PANTHER" id="PTHR46268">
    <property type="entry name" value="STRESS RESPONSE PROTEIN NHAX"/>
    <property type="match status" value="1"/>
</dbReference>